<dbReference type="SUPFAM" id="SSF102114">
    <property type="entry name" value="Radical SAM enzymes"/>
    <property type="match status" value="1"/>
</dbReference>
<dbReference type="GO" id="GO:0003824">
    <property type="term" value="F:catalytic activity"/>
    <property type="evidence" value="ECO:0007669"/>
    <property type="project" value="InterPro"/>
</dbReference>
<evidence type="ECO:0000256" key="4">
    <source>
        <dbReference type="ARBA" id="ARBA00022691"/>
    </source>
</evidence>
<dbReference type="InterPro" id="IPR036724">
    <property type="entry name" value="Cobalamin-bd_sf"/>
</dbReference>
<dbReference type="CDD" id="cd02068">
    <property type="entry name" value="radical_SAM_B12_BD"/>
    <property type="match status" value="1"/>
</dbReference>
<protein>
    <submittedName>
        <fullName evidence="10">Radical SAM superfamily enzyme YgiQ, UPF0313 family</fullName>
    </submittedName>
</protein>
<keyword evidence="11" id="KW-1185">Reference proteome</keyword>
<keyword evidence="3" id="KW-0808">Transferase</keyword>
<keyword evidence="4" id="KW-0949">S-adenosyl-L-methionine</keyword>
<dbReference type="InterPro" id="IPR023404">
    <property type="entry name" value="rSAM_horseshoe"/>
</dbReference>
<evidence type="ECO:0000313" key="10">
    <source>
        <dbReference type="EMBL" id="SFB30640.1"/>
    </source>
</evidence>
<dbReference type="InterPro" id="IPR058240">
    <property type="entry name" value="rSAM_sf"/>
</dbReference>
<organism evidence="10 11">
    <name type="scientific">Clostridium frigidicarnis</name>
    <dbReference type="NCBI Taxonomy" id="84698"/>
    <lineage>
        <taxon>Bacteria</taxon>
        <taxon>Bacillati</taxon>
        <taxon>Bacillota</taxon>
        <taxon>Clostridia</taxon>
        <taxon>Eubacteriales</taxon>
        <taxon>Clostridiaceae</taxon>
        <taxon>Clostridium</taxon>
    </lineage>
</organism>
<name>A0A1I1A243_9CLOT</name>
<feature type="domain" description="Radical SAM core" evidence="9">
    <location>
        <begin position="187"/>
        <end position="411"/>
    </location>
</feature>
<dbReference type="AlphaFoldDB" id="A0A1I1A243"/>
<dbReference type="SUPFAM" id="SSF52242">
    <property type="entry name" value="Cobalamin (vitamin B12)-binding domain"/>
    <property type="match status" value="1"/>
</dbReference>
<dbReference type="SMART" id="SM00729">
    <property type="entry name" value="Elp3"/>
    <property type="match status" value="1"/>
</dbReference>
<dbReference type="PANTHER" id="PTHR43409:SF7">
    <property type="entry name" value="BLL1977 PROTEIN"/>
    <property type="match status" value="1"/>
</dbReference>
<dbReference type="SFLD" id="SFLDG01123">
    <property type="entry name" value="methyltransferase_(Class_B)"/>
    <property type="match status" value="1"/>
</dbReference>
<proteinExistence type="predicted"/>
<dbReference type="OrthoDB" id="9801424at2"/>
<dbReference type="InterPro" id="IPR007197">
    <property type="entry name" value="rSAM"/>
</dbReference>
<dbReference type="PANTHER" id="PTHR43409">
    <property type="entry name" value="ANAEROBIC MAGNESIUM-PROTOPORPHYRIN IX MONOMETHYL ESTER CYCLASE-RELATED"/>
    <property type="match status" value="1"/>
</dbReference>
<dbReference type="PROSITE" id="PS51918">
    <property type="entry name" value="RADICAL_SAM"/>
    <property type="match status" value="1"/>
</dbReference>
<evidence type="ECO:0000256" key="5">
    <source>
        <dbReference type="ARBA" id="ARBA00022723"/>
    </source>
</evidence>
<dbReference type="Pfam" id="PF04055">
    <property type="entry name" value="Radical_SAM"/>
    <property type="match status" value="1"/>
</dbReference>
<dbReference type="GO" id="GO:0031419">
    <property type="term" value="F:cobalamin binding"/>
    <property type="evidence" value="ECO:0007669"/>
    <property type="project" value="InterPro"/>
</dbReference>
<accession>A0A1I1A243</accession>
<dbReference type="PROSITE" id="PS51332">
    <property type="entry name" value="B12_BINDING"/>
    <property type="match status" value="1"/>
</dbReference>
<evidence type="ECO:0000259" key="9">
    <source>
        <dbReference type="PROSITE" id="PS51918"/>
    </source>
</evidence>
<dbReference type="SFLD" id="SFLDS00029">
    <property type="entry name" value="Radical_SAM"/>
    <property type="match status" value="1"/>
</dbReference>
<dbReference type="GO" id="GO:0051539">
    <property type="term" value="F:4 iron, 4 sulfur cluster binding"/>
    <property type="evidence" value="ECO:0007669"/>
    <property type="project" value="UniProtKB-KW"/>
</dbReference>
<comment type="cofactor">
    <cofactor evidence="1">
        <name>[4Fe-4S] cluster</name>
        <dbReference type="ChEBI" id="CHEBI:49883"/>
    </cofactor>
</comment>
<evidence type="ECO:0000256" key="3">
    <source>
        <dbReference type="ARBA" id="ARBA00022679"/>
    </source>
</evidence>
<dbReference type="Gene3D" id="3.40.50.280">
    <property type="entry name" value="Cobalamin-binding domain"/>
    <property type="match status" value="1"/>
</dbReference>
<evidence type="ECO:0000256" key="2">
    <source>
        <dbReference type="ARBA" id="ARBA00022603"/>
    </source>
</evidence>
<dbReference type="CDD" id="cd01335">
    <property type="entry name" value="Radical_SAM"/>
    <property type="match status" value="1"/>
</dbReference>
<feature type="domain" description="B12-binding" evidence="8">
    <location>
        <begin position="12"/>
        <end position="147"/>
    </location>
</feature>
<dbReference type="RefSeq" id="WP_090042383.1">
    <property type="nucleotide sequence ID" value="NZ_FOKI01000027.1"/>
</dbReference>
<evidence type="ECO:0000256" key="6">
    <source>
        <dbReference type="ARBA" id="ARBA00023004"/>
    </source>
</evidence>
<dbReference type="Gene3D" id="3.80.30.20">
    <property type="entry name" value="tm_1862 like domain"/>
    <property type="match status" value="1"/>
</dbReference>
<evidence type="ECO:0000256" key="1">
    <source>
        <dbReference type="ARBA" id="ARBA00001966"/>
    </source>
</evidence>
<evidence type="ECO:0000259" key="8">
    <source>
        <dbReference type="PROSITE" id="PS51332"/>
    </source>
</evidence>
<keyword evidence="6" id="KW-0408">Iron</keyword>
<dbReference type="EMBL" id="FOKI01000027">
    <property type="protein sequence ID" value="SFB30640.1"/>
    <property type="molecule type" value="Genomic_DNA"/>
</dbReference>
<dbReference type="SFLD" id="SFLDG01082">
    <property type="entry name" value="B12-binding_domain_containing"/>
    <property type="match status" value="1"/>
</dbReference>
<dbReference type="GO" id="GO:0046872">
    <property type="term" value="F:metal ion binding"/>
    <property type="evidence" value="ECO:0007669"/>
    <property type="project" value="UniProtKB-KW"/>
</dbReference>
<sequence length="451" mass="51433">MKNIDVLLINVPTNRGYKKDLADVISMPPLGLLYIASHLKKEGYEVQVIDMAVNYYNKNDFVSLLNRTKPKIVGISTFVESWLPIKIVSNLIKNTLSDVVVVGGGACATFCNDQILKELDFDYVIFGEGEFAFSQLCDCIIKQQLDIESVDGISYLKEGKVHITKQKSRIKNLDELEIPDRSFIDLKKYVYPITISTSRGCPGDCIFCSSRAYWGKEIYFRSPENILEEVLEIENKFNLNMFFIIDDTFTINAQRAIKFCNILKDTGKKFIWGCESRADVASSELLQSLYDAGCRKIQFGMESANNEILRKIGKKVTVEQIENAVKIASSIGFDINVSFIMGHPFDTHETVQETILFALKLRRLYKANVFGSILTPYPGTKIYENMKSYEMELLTADWNKFTMDNAIINTKHLTANDLREYYQKFVNVLLGKTNEFEIFKGDLNGRVEQCL</sequence>
<dbReference type="InterPro" id="IPR006638">
    <property type="entry name" value="Elp3/MiaA/NifB-like_rSAM"/>
</dbReference>
<evidence type="ECO:0000313" key="11">
    <source>
        <dbReference type="Proteomes" id="UP000198619"/>
    </source>
</evidence>
<dbReference type="InterPro" id="IPR034466">
    <property type="entry name" value="Methyltransferase_Class_B"/>
</dbReference>
<gene>
    <name evidence="10" type="ORF">SAMN04488528_102732</name>
</gene>
<dbReference type="Proteomes" id="UP000198619">
    <property type="component" value="Unassembled WGS sequence"/>
</dbReference>
<keyword evidence="7" id="KW-0411">Iron-sulfur</keyword>
<dbReference type="STRING" id="84698.SAMN04488528_102732"/>
<dbReference type="Pfam" id="PF02310">
    <property type="entry name" value="B12-binding"/>
    <property type="match status" value="1"/>
</dbReference>
<dbReference type="InterPro" id="IPR051198">
    <property type="entry name" value="BchE-like"/>
</dbReference>
<keyword evidence="5" id="KW-0479">Metal-binding</keyword>
<reference evidence="10 11" key="1">
    <citation type="submission" date="2016-10" db="EMBL/GenBank/DDBJ databases">
        <authorList>
            <person name="de Groot N.N."/>
        </authorList>
    </citation>
    <scope>NUCLEOTIDE SEQUENCE [LARGE SCALE GENOMIC DNA]</scope>
    <source>
        <strain evidence="10 11">DSM 12271</strain>
    </source>
</reference>
<evidence type="ECO:0000256" key="7">
    <source>
        <dbReference type="ARBA" id="ARBA00023014"/>
    </source>
</evidence>
<keyword evidence="2" id="KW-0489">Methyltransferase</keyword>
<dbReference type="InterPro" id="IPR006158">
    <property type="entry name" value="Cobalamin-bd"/>
</dbReference>